<dbReference type="PANTHER" id="PTHR10157">
    <property type="entry name" value="DOPAMINE BETA HYDROXYLASE RELATED"/>
    <property type="match status" value="1"/>
</dbReference>
<dbReference type="InterPro" id="IPR036939">
    <property type="entry name" value="Cu2_ascorb_mOase_N_sf"/>
</dbReference>
<dbReference type="InterPro" id="IPR008977">
    <property type="entry name" value="PHM/PNGase_F_dom_sf"/>
</dbReference>
<dbReference type="Pfam" id="PF03712">
    <property type="entry name" value="Cu2_monoox_C"/>
    <property type="match status" value="1"/>
</dbReference>
<dbReference type="Gene3D" id="2.60.120.310">
    <property type="entry name" value="Copper type II, ascorbate-dependent monooxygenase, N-terminal domain"/>
    <property type="match status" value="1"/>
</dbReference>
<dbReference type="AlphaFoldDB" id="A0A4U1JGY7"/>
<dbReference type="InterPro" id="IPR000945">
    <property type="entry name" value="DBH-like"/>
</dbReference>
<proteinExistence type="predicted"/>
<dbReference type="GO" id="GO:0004500">
    <property type="term" value="F:dopamine beta-monooxygenase activity"/>
    <property type="evidence" value="ECO:0007669"/>
    <property type="project" value="InterPro"/>
</dbReference>
<dbReference type="OrthoDB" id="258766at2"/>
<evidence type="ECO:0000313" key="4">
    <source>
        <dbReference type="Proteomes" id="UP000309215"/>
    </source>
</evidence>
<gene>
    <name evidence="3" type="ORF">E8A74_10140</name>
</gene>
<dbReference type="Gene3D" id="2.60.120.230">
    <property type="match status" value="1"/>
</dbReference>
<dbReference type="PANTHER" id="PTHR10157:SF23">
    <property type="entry name" value="MOXD1 HOMOLOG 1"/>
    <property type="match status" value="1"/>
</dbReference>
<organism evidence="3 4">
    <name type="scientific">Polyangium fumosum</name>
    <dbReference type="NCBI Taxonomy" id="889272"/>
    <lineage>
        <taxon>Bacteria</taxon>
        <taxon>Pseudomonadati</taxon>
        <taxon>Myxococcota</taxon>
        <taxon>Polyangia</taxon>
        <taxon>Polyangiales</taxon>
        <taxon>Polyangiaceae</taxon>
        <taxon>Polyangium</taxon>
    </lineage>
</organism>
<dbReference type="SUPFAM" id="SSF49742">
    <property type="entry name" value="PHM/PNGase F"/>
    <property type="match status" value="2"/>
</dbReference>
<name>A0A4U1JGY7_9BACT</name>
<evidence type="ECO:0000259" key="2">
    <source>
        <dbReference type="Pfam" id="PF03712"/>
    </source>
</evidence>
<dbReference type="InterPro" id="IPR024548">
    <property type="entry name" value="Cu2_monoox_C"/>
</dbReference>
<dbReference type="EMBL" id="SSMQ01000008">
    <property type="protein sequence ID" value="TKD09960.1"/>
    <property type="molecule type" value="Genomic_DNA"/>
</dbReference>
<sequence>MRASGQAVRLCLSPSAHGGTMRRSIVVSSFLALGCVAGCGAAENPGGSTGPTYYKDIAPLVNEACTSCHVAGGIAPFSLTDAETAATMAGAMAAATGSRTMPPMPVNNDGSCHTYKNARWLSDEQIALFQRWSEAGAPLGDPKDAPPPPTFDTPKLAGELASFDIGLDYTPEPLPGELDEYRCFVVDPGITEDTFITGYDIQPGDARVVHHVSLFYLADDQADADAEALDAADPGPGYRCFGAAGVQNSVLYGVWVPGSGATILPAGTGIFHGAGRKIALQVHYNVPLTGGPFSDRSKVTYQLEKDPSLTRAYLLPVGSFQFSLPPKAAKANVSVDLPLEQLGWYGGVDASGGIRVYGAMPHMHVIGREQRTSLKRESGEECLTEVDRWNFHWQDLWWYETPIDVAPGNTFGISCDFDTRGRTTPTTWGEGTNDEMCTNILYATLTGK</sequence>
<evidence type="ECO:0000256" key="1">
    <source>
        <dbReference type="ARBA" id="ARBA00023157"/>
    </source>
</evidence>
<evidence type="ECO:0000313" key="3">
    <source>
        <dbReference type="EMBL" id="TKD09960.1"/>
    </source>
</evidence>
<accession>A0A4U1JGY7</accession>
<protein>
    <recommendedName>
        <fullName evidence="2">Copper type II ascorbate-dependent monooxygenase C-terminal domain-containing protein</fullName>
    </recommendedName>
</protein>
<dbReference type="GO" id="GO:0005507">
    <property type="term" value="F:copper ion binding"/>
    <property type="evidence" value="ECO:0007669"/>
    <property type="project" value="InterPro"/>
</dbReference>
<keyword evidence="4" id="KW-1185">Reference proteome</keyword>
<dbReference type="PROSITE" id="PS51257">
    <property type="entry name" value="PROKAR_LIPOPROTEIN"/>
    <property type="match status" value="1"/>
</dbReference>
<keyword evidence="1" id="KW-1015">Disulfide bond</keyword>
<comment type="caution">
    <text evidence="3">The sequence shown here is derived from an EMBL/GenBank/DDBJ whole genome shotgun (WGS) entry which is preliminary data.</text>
</comment>
<dbReference type="InterPro" id="IPR014784">
    <property type="entry name" value="Cu2_ascorb_mOase-like_C"/>
</dbReference>
<feature type="domain" description="Copper type II ascorbate-dependent monooxygenase C-terminal" evidence="2">
    <location>
        <begin position="352"/>
        <end position="441"/>
    </location>
</feature>
<dbReference type="Proteomes" id="UP000309215">
    <property type="component" value="Unassembled WGS sequence"/>
</dbReference>
<reference evidence="3 4" key="1">
    <citation type="submission" date="2019-04" db="EMBL/GenBank/DDBJ databases">
        <authorList>
            <person name="Li Y."/>
            <person name="Wang J."/>
        </authorList>
    </citation>
    <scope>NUCLEOTIDE SEQUENCE [LARGE SCALE GENOMIC DNA]</scope>
    <source>
        <strain evidence="3 4">DSM 14668</strain>
    </source>
</reference>